<keyword evidence="1" id="KW-0547">Nucleotide-binding</keyword>
<dbReference type="Proteomes" id="UP000823769">
    <property type="component" value="Unassembled WGS sequence"/>
</dbReference>
<dbReference type="PROSITE" id="PS00455">
    <property type="entry name" value="AMP_BINDING"/>
    <property type="match status" value="1"/>
</dbReference>
<dbReference type="Pfam" id="PF00501">
    <property type="entry name" value="AMP-binding"/>
    <property type="match status" value="1"/>
</dbReference>
<name>A0A9D9IVV9_9BACT</name>
<feature type="domain" description="AMP-dependent synthetase/ligase" evidence="4">
    <location>
        <begin position="15"/>
        <end position="407"/>
    </location>
</feature>
<gene>
    <name evidence="5" type="ORF">IAB76_02120</name>
</gene>
<dbReference type="AlphaFoldDB" id="A0A9D9IVV9"/>
<sequence length="548" mass="60511">MKHYLSTLESSMKSGWDRPALCNYRGEIFTNAGLAAEIVKFDLVFSEFGIKKGDKIALCAKNVARWAVSFLAVNAYEAVVVPILADFHPDSVNHLVDHSDSVLLFTDKEIWSRLDVKKMPRLAGAVDIEDFSVLYSAGPGFRAAMEAREELFAKRYPSGITPENFAFKSTDNLSDLAVINYTSGTTSDPKGVMLTYGNISASIQFGHDNIKIFPGDTIVSMLPMAHVYGMAYEFLYPLSGGCAVYYLGKTPAPSLLLKAMQDVHPYMVCTVPLVMEKVYKSSLKPVLSKPLMRVLTAIPGVRNVIFNKVREKLDLAFGGKVRNYIMGGAALNPEVEKCFKRIGLHYTVGYGMTEAAPLLAYEDWRRYVPGSCGKGISCVTVRIDSDDPEHIAGEIQAKGDNIMIGYYKNEEATRAAFTDDGYLRTGDLGIMDADGNIFIKGRSKNMILSANGQNIYPEELEAIVNNQNFVSESVVVDRSGKIVALVYFDQDAIKAAGLDEEAVSDLPEKVRMAANRQLPAYSQIAKVEVVLVPFEKTPKMSIKRFLYK</sequence>
<dbReference type="InterPro" id="IPR020845">
    <property type="entry name" value="AMP-binding_CS"/>
</dbReference>
<dbReference type="InterPro" id="IPR042099">
    <property type="entry name" value="ANL_N_sf"/>
</dbReference>
<reference evidence="5" key="1">
    <citation type="submission" date="2020-10" db="EMBL/GenBank/DDBJ databases">
        <authorList>
            <person name="Gilroy R."/>
        </authorList>
    </citation>
    <scope>NUCLEOTIDE SEQUENCE</scope>
    <source>
        <strain evidence="5">B3-1481</strain>
    </source>
</reference>
<dbReference type="InterPro" id="IPR000873">
    <property type="entry name" value="AMP-dep_synth/lig_dom"/>
</dbReference>
<evidence type="ECO:0000256" key="1">
    <source>
        <dbReference type="ARBA" id="ARBA00022741"/>
    </source>
</evidence>
<keyword evidence="2" id="KW-0067">ATP-binding</keyword>
<dbReference type="GO" id="GO:0004467">
    <property type="term" value="F:long-chain fatty acid-CoA ligase activity"/>
    <property type="evidence" value="ECO:0007669"/>
    <property type="project" value="UniProtKB-EC"/>
</dbReference>
<evidence type="ECO:0000259" key="4">
    <source>
        <dbReference type="Pfam" id="PF00501"/>
    </source>
</evidence>
<protein>
    <submittedName>
        <fullName evidence="5">AMP-binding protein</fullName>
    </submittedName>
</protein>
<reference evidence="5" key="2">
    <citation type="journal article" date="2021" name="PeerJ">
        <title>Extensive microbial diversity within the chicken gut microbiome revealed by metagenomics and culture.</title>
        <authorList>
            <person name="Gilroy R."/>
            <person name="Ravi A."/>
            <person name="Getino M."/>
            <person name="Pursley I."/>
            <person name="Horton D.L."/>
            <person name="Alikhan N.F."/>
            <person name="Baker D."/>
            <person name="Gharbi K."/>
            <person name="Hall N."/>
            <person name="Watson M."/>
            <person name="Adriaenssens E.M."/>
            <person name="Foster-Nyarko E."/>
            <person name="Jarju S."/>
            <person name="Secka A."/>
            <person name="Antonio M."/>
            <person name="Oren A."/>
            <person name="Chaudhuri R.R."/>
            <person name="La Ragione R."/>
            <person name="Hildebrand F."/>
            <person name="Pallen M.J."/>
        </authorList>
    </citation>
    <scope>NUCLEOTIDE SEQUENCE</scope>
    <source>
        <strain evidence="5">B3-1481</strain>
    </source>
</reference>
<dbReference type="SUPFAM" id="SSF56801">
    <property type="entry name" value="Acetyl-CoA synthetase-like"/>
    <property type="match status" value="1"/>
</dbReference>
<dbReference type="Pfam" id="PF23562">
    <property type="entry name" value="AMP-binding_C_3"/>
    <property type="match status" value="1"/>
</dbReference>
<evidence type="ECO:0000256" key="2">
    <source>
        <dbReference type="ARBA" id="ARBA00022840"/>
    </source>
</evidence>
<dbReference type="GO" id="GO:0005524">
    <property type="term" value="F:ATP binding"/>
    <property type="evidence" value="ECO:0007669"/>
    <property type="project" value="UniProtKB-KW"/>
</dbReference>
<accession>A0A9D9IVV9</accession>
<comment type="caution">
    <text evidence="5">The sequence shown here is derived from an EMBL/GenBank/DDBJ whole genome shotgun (WGS) entry which is preliminary data.</text>
</comment>
<proteinExistence type="predicted"/>
<dbReference type="PANTHER" id="PTHR43272:SF33">
    <property type="entry name" value="AMP-BINDING DOMAIN-CONTAINING PROTEIN-RELATED"/>
    <property type="match status" value="1"/>
</dbReference>
<evidence type="ECO:0000313" key="5">
    <source>
        <dbReference type="EMBL" id="MBO8479894.1"/>
    </source>
</evidence>
<dbReference type="GO" id="GO:0016020">
    <property type="term" value="C:membrane"/>
    <property type="evidence" value="ECO:0007669"/>
    <property type="project" value="TreeGrafter"/>
</dbReference>
<dbReference type="Gene3D" id="3.40.50.12780">
    <property type="entry name" value="N-terminal domain of ligase-like"/>
    <property type="match status" value="1"/>
</dbReference>
<comment type="catalytic activity">
    <reaction evidence="3">
        <text>a long-chain fatty acid + ATP + CoA = a long-chain fatty acyl-CoA + AMP + diphosphate</text>
        <dbReference type="Rhea" id="RHEA:15421"/>
        <dbReference type="ChEBI" id="CHEBI:30616"/>
        <dbReference type="ChEBI" id="CHEBI:33019"/>
        <dbReference type="ChEBI" id="CHEBI:57287"/>
        <dbReference type="ChEBI" id="CHEBI:57560"/>
        <dbReference type="ChEBI" id="CHEBI:83139"/>
        <dbReference type="ChEBI" id="CHEBI:456215"/>
        <dbReference type="EC" id="6.2.1.3"/>
    </reaction>
    <physiologicalReaction direction="left-to-right" evidence="3">
        <dbReference type="Rhea" id="RHEA:15422"/>
    </physiologicalReaction>
</comment>
<dbReference type="Gene3D" id="3.30.300.30">
    <property type="match status" value="1"/>
</dbReference>
<dbReference type="PANTHER" id="PTHR43272">
    <property type="entry name" value="LONG-CHAIN-FATTY-ACID--COA LIGASE"/>
    <property type="match status" value="1"/>
</dbReference>
<dbReference type="InterPro" id="IPR045851">
    <property type="entry name" value="AMP-bd_C_sf"/>
</dbReference>
<dbReference type="EMBL" id="JADILW010000032">
    <property type="protein sequence ID" value="MBO8479894.1"/>
    <property type="molecule type" value="Genomic_DNA"/>
</dbReference>
<organism evidence="5 6">
    <name type="scientific">Candidatus Cryptobacteroides avistercoris</name>
    <dbReference type="NCBI Taxonomy" id="2840758"/>
    <lineage>
        <taxon>Bacteria</taxon>
        <taxon>Pseudomonadati</taxon>
        <taxon>Bacteroidota</taxon>
        <taxon>Bacteroidia</taxon>
        <taxon>Bacteroidales</taxon>
        <taxon>Candidatus Cryptobacteroides</taxon>
    </lineage>
</organism>
<evidence type="ECO:0000256" key="3">
    <source>
        <dbReference type="ARBA" id="ARBA00024484"/>
    </source>
</evidence>
<evidence type="ECO:0000313" key="6">
    <source>
        <dbReference type="Proteomes" id="UP000823769"/>
    </source>
</evidence>